<gene>
    <name evidence="2" type="ordered locus">bpr_I1219</name>
</gene>
<keyword evidence="1" id="KW-0812">Transmembrane</keyword>
<dbReference type="PROSITE" id="PS51257">
    <property type="entry name" value="PROKAR_LIPOPROTEIN"/>
    <property type="match status" value="1"/>
</dbReference>
<dbReference type="STRING" id="515622.bpr_I1219"/>
<dbReference type="KEGG" id="bpb:bpr_I1219"/>
<dbReference type="AlphaFoldDB" id="E0S2J1"/>
<organism evidence="2 3">
    <name type="scientific">Butyrivibrio proteoclasticus (strain ATCC 51982 / DSM 14932 / B316)</name>
    <name type="common">Clostridium proteoclasticum</name>
    <dbReference type="NCBI Taxonomy" id="515622"/>
    <lineage>
        <taxon>Bacteria</taxon>
        <taxon>Bacillati</taxon>
        <taxon>Bacillota</taxon>
        <taxon>Clostridia</taxon>
        <taxon>Lachnospirales</taxon>
        <taxon>Lachnospiraceae</taxon>
        <taxon>Butyrivibrio</taxon>
    </lineage>
</organism>
<reference evidence="2 3" key="1">
    <citation type="journal article" date="2010" name="PLoS ONE">
        <title>The glycobiome of the rumen bacterium Butyrivibrio proteoclasticus B316(T) highlights adaptation to a polysaccharide-rich environment.</title>
        <authorList>
            <person name="Kelly W.J."/>
            <person name="Leahy S.C."/>
            <person name="Altermann E."/>
            <person name="Yeoman C.J."/>
            <person name="Dunne J.C."/>
            <person name="Kong Z."/>
            <person name="Pacheco D.M."/>
            <person name="Li D."/>
            <person name="Noel S.J."/>
            <person name="Moon C.D."/>
            <person name="Cookson A.L."/>
            <person name="Attwood G.T."/>
        </authorList>
    </citation>
    <scope>NUCLEOTIDE SEQUENCE [LARGE SCALE GENOMIC DNA]</scope>
    <source>
        <strain evidence="3">ATCC 51982 / DSM 14932 / B316</strain>
    </source>
</reference>
<proteinExistence type="predicted"/>
<keyword evidence="1" id="KW-0472">Membrane</keyword>
<name>E0S2J1_BUTPB</name>
<evidence type="ECO:0000313" key="3">
    <source>
        <dbReference type="Proteomes" id="UP000001299"/>
    </source>
</evidence>
<dbReference type="RefSeq" id="WP_013280612.1">
    <property type="nucleotide sequence ID" value="NC_014387.1"/>
</dbReference>
<dbReference type="eggNOG" id="ENOG5033E7K">
    <property type="taxonomic scope" value="Bacteria"/>
</dbReference>
<dbReference type="HOGENOM" id="CLU_1318936_0_0_9"/>
<keyword evidence="3" id="KW-1185">Reference proteome</keyword>
<dbReference type="Proteomes" id="UP000001299">
    <property type="component" value="Chromosome 1"/>
</dbReference>
<protein>
    <recommendedName>
        <fullName evidence="4">Lipoprotein</fullName>
    </recommendedName>
</protein>
<evidence type="ECO:0008006" key="4">
    <source>
        <dbReference type="Google" id="ProtNLM"/>
    </source>
</evidence>
<evidence type="ECO:0000313" key="2">
    <source>
        <dbReference type="EMBL" id="ADL33958.1"/>
    </source>
</evidence>
<keyword evidence="1" id="KW-1133">Transmembrane helix</keyword>
<accession>E0S2J1</accession>
<sequence>MKIHSFKENKSLYASAISFAILTFIGVTSLTGCGGDNRRDTNLSISKDGRITNTIYEAFDRDYYDIDELSDMANREISYYNSEYDKPRIAISDVGVIEDDTIGKIVMTFETSSDYSHFNQTSLFYGTVQEAIDNGFELSGSLVDKNGNVFDLGYEDYLNKHIVITGEKTVIYTPYNIEYMTSGVELLDKKEADLTNVTTDLVQILLSK</sequence>
<feature type="transmembrane region" description="Helical" evidence="1">
    <location>
        <begin position="12"/>
        <end position="32"/>
    </location>
</feature>
<evidence type="ECO:0000256" key="1">
    <source>
        <dbReference type="SAM" id="Phobius"/>
    </source>
</evidence>
<dbReference type="EMBL" id="CP001810">
    <property type="protein sequence ID" value="ADL33958.1"/>
    <property type="molecule type" value="Genomic_DNA"/>
</dbReference>